<organism evidence="2 3">
    <name type="scientific">Cognatishimia coralii</name>
    <dbReference type="NCBI Taxonomy" id="3083254"/>
    <lineage>
        <taxon>Bacteria</taxon>
        <taxon>Pseudomonadati</taxon>
        <taxon>Pseudomonadota</taxon>
        <taxon>Alphaproteobacteria</taxon>
        <taxon>Rhodobacterales</taxon>
        <taxon>Paracoccaceae</taxon>
        <taxon>Cognatishimia</taxon>
    </lineage>
</organism>
<evidence type="ECO:0000313" key="2">
    <source>
        <dbReference type="EMBL" id="MEJ5218901.1"/>
    </source>
</evidence>
<keyword evidence="3" id="KW-1185">Reference proteome</keyword>
<evidence type="ECO:0000313" key="3">
    <source>
        <dbReference type="Proteomes" id="UP001368270"/>
    </source>
</evidence>
<comment type="caution">
    <text evidence="2">The sequence shown here is derived from an EMBL/GenBank/DDBJ whole genome shotgun (WGS) entry which is preliminary data.</text>
</comment>
<sequence>MSEEHENSEQVWLASVSSLTDEERWEIIDWRFHELCDVINTVRLENKQQAIPQRQGNSSVDLSVFWEEPEAGVKVRPWLQIPFDPSRDEQHFHEIWSRAVECAKKLKPMIADRKVDLAFVLTWGSFAECAGVIEHELHRGRPDLRYLKGAEKLKREQHKRWYSHVSARLKKPGETREKTDSSFIEFVRSILETGRFPRPEFDETWYRELMSTNEEQLTSALVQKNLSQKKMDELATSSLEDLPPIDDESYRP</sequence>
<dbReference type="Proteomes" id="UP001368270">
    <property type="component" value="Unassembled WGS sequence"/>
</dbReference>
<dbReference type="EMBL" id="JBBGAZ010000006">
    <property type="protein sequence ID" value="MEJ5218901.1"/>
    <property type="molecule type" value="Genomic_DNA"/>
</dbReference>
<accession>A0ABU8QHM1</accession>
<reference evidence="2 3" key="1">
    <citation type="submission" date="2024-03" db="EMBL/GenBank/DDBJ databases">
        <title>Cognatishimia coralii sp. nov., a marine bacterium isolated from coral surrounding seawater.</title>
        <authorList>
            <person name="Liu X."/>
            <person name="Liu S."/>
            <person name="Sun H."/>
            <person name="Zhang Y."/>
        </authorList>
    </citation>
    <scope>NUCLEOTIDE SEQUENCE [LARGE SCALE GENOMIC DNA]</scope>
    <source>
        <strain evidence="2 3">D5M38</strain>
    </source>
</reference>
<feature type="region of interest" description="Disordered" evidence="1">
    <location>
        <begin position="232"/>
        <end position="252"/>
    </location>
</feature>
<proteinExistence type="predicted"/>
<name>A0ABU8QHM1_9RHOB</name>
<feature type="compositionally biased region" description="Acidic residues" evidence="1">
    <location>
        <begin position="243"/>
        <end position="252"/>
    </location>
</feature>
<protein>
    <submittedName>
        <fullName evidence="2">Uncharacterized protein</fullName>
    </submittedName>
</protein>
<evidence type="ECO:0000256" key="1">
    <source>
        <dbReference type="SAM" id="MobiDB-lite"/>
    </source>
</evidence>
<dbReference type="RefSeq" id="WP_339403742.1">
    <property type="nucleotide sequence ID" value="NZ_JBBGAZ010000006.1"/>
</dbReference>
<gene>
    <name evidence="2" type="ORF">WG622_11645</name>
</gene>